<organism evidence="4">
    <name type="scientific">Trepomonas sp. PC1</name>
    <dbReference type="NCBI Taxonomy" id="1076344"/>
    <lineage>
        <taxon>Eukaryota</taxon>
        <taxon>Metamonada</taxon>
        <taxon>Diplomonadida</taxon>
        <taxon>Hexamitidae</taxon>
        <taxon>Hexamitinae</taxon>
        <taxon>Trepomonas</taxon>
    </lineage>
</organism>
<dbReference type="GO" id="GO:0090385">
    <property type="term" value="P:phagosome-lysosome fusion"/>
    <property type="evidence" value="ECO:0007669"/>
    <property type="project" value="TreeGrafter"/>
</dbReference>
<keyword evidence="2" id="KW-0547">Nucleotide-binding</keyword>
<dbReference type="GO" id="GO:0005770">
    <property type="term" value="C:late endosome"/>
    <property type="evidence" value="ECO:0007669"/>
    <property type="project" value="TreeGrafter"/>
</dbReference>
<dbReference type="Gene3D" id="3.40.50.300">
    <property type="entry name" value="P-loop containing nucleotide triphosphate hydrolases"/>
    <property type="match status" value="1"/>
</dbReference>
<feature type="non-terminal residue" evidence="4">
    <location>
        <position position="275"/>
    </location>
</feature>
<gene>
    <name evidence="4" type="ORF">TPC1_14408</name>
</gene>
<dbReference type="InterPro" id="IPR005225">
    <property type="entry name" value="Small_GTP-bd"/>
</dbReference>
<reference evidence="4" key="1">
    <citation type="submission" date="2015-07" db="EMBL/GenBank/DDBJ databases">
        <title>Adaptation to a free-living lifestyle via gene acquisitions in the diplomonad Trepomonas sp. PC1.</title>
        <authorList>
            <person name="Xu F."/>
            <person name="Jerlstrom-Hultqvist J."/>
            <person name="Kolisko M."/>
            <person name="Simpson A.G.B."/>
            <person name="Roger A.J."/>
            <person name="Svard S.G."/>
            <person name="Andersson J.O."/>
        </authorList>
    </citation>
    <scope>NUCLEOTIDE SEQUENCE</scope>
    <source>
        <strain evidence="4">PC1</strain>
    </source>
</reference>
<name>A0A146KDF2_9EUKA</name>
<dbReference type="GO" id="GO:0005764">
    <property type="term" value="C:lysosome"/>
    <property type="evidence" value="ECO:0007669"/>
    <property type="project" value="TreeGrafter"/>
</dbReference>
<proteinExistence type="inferred from homology"/>
<comment type="similarity">
    <text evidence="1">Belongs to the small GTPase superfamily. Rab family.</text>
</comment>
<dbReference type="GO" id="GO:0005525">
    <property type="term" value="F:GTP binding"/>
    <property type="evidence" value="ECO:0007669"/>
    <property type="project" value="UniProtKB-KW"/>
</dbReference>
<evidence type="ECO:0000256" key="3">
    <source>
        <dbReference type="ARBA" id="ARBA00023134"/>
    </source>
</evidence>
<dbReference type="PANTHER" id="PTHR47981">
    <property type="entry name" value="RAB FAMILY"/>
    <property type="match status" value="1"/>
</dbReference>
<dbReference type="InterPro" id="IPR027417">
    <property type="entry name" value="P-loop_NTPase"/>
</dbReference>
<dbReference type="InterPro" id="IPR001806">
    <property type="entry name" value="Small_GTPase"/>
</dbReference>
<evidence type="ECO:0000256" key="2">
    <source>
        <dbReference type="ARBA" id="ARBA00022741"/>
    </source>
</evidence>
<keyword evidence="3" id="KW-0342">GTP-binding</keyword>
<dbReference type="SUPFAM" id="SSF52540">
    <property type="entry name" value="P-loop containing nucleoside triphosphate hydrolases"/>
    <property type="match status" value="1"/>
</dbReference>
<protein>
    <submittedName>
        <fullName evidence="4">Rab-like protein</fullName>
    </submittedName>
</protein>
<feature type="non-terminal residue" evidence="4">
    <location>
        <position position="1"/>
    </location>
</feature>
<dbReference type="PROSITE" id="PS51419">
    <property type="entry name" value="RAB"/>
    <property type="match status" value="1"/>
</dbReference>
<dbReference type="SMART" id="SM00175">
    <property type="entry name" value="RAB"/>
    <property type="match status" value="1"/>
</dbReference>
<dbReference type="PRINTS" id="PR00449">
    <property type="entry name" value="RASTRNSFRMNG"/>
</dbReference>
<dbReference type="AlphaFoldDB" id="A0A146KDF2"/>
<dbReference type="GO" id="GO:0045335">
    <property type="term" value="C:phagocytic vesicle"/>
    <property type="evidence" value="ECO:0007669"/>
    <property type="project" value="TreeGrafter"/>
</dbReference>
<dbReference type="Pfam" id="PF00071">
    <property type="entry name" value="Ras"/>
    <property type="match status" value="1"/>
</dbReference>
<dbReference type="PANTHER" id="PTHR47981:SF20">
    <property type="entry name" value="RAS-RELATED PROTEIN RAB-7A"/>
    <property type="match status" value="1"/>
</dbReference>
<evidence type="ECO:0000313" key="4">
    <source>
        <dbReference type="EMBL" id="JAP93349.1"/>
    </source>
</evidence>
<dbReference type="SMART" id="SM00173">
    <property type="entry name" value="RAS"/>
    <property type="match status" value="1"/>
</dbReference>
<accession>A0A146KDF2</accession>
<dbReference type="NCBIfam" id="TIGR00231">
    <property type="entry name" value="small_GTP"/>
    <property type="match status" value="1"/>
</dbReference>
<sequence>IIAKITVIGQMQNGKSQLLNRLVQNQYQEEYIPTIGAAYSSIQIEKRNIQLSLWDTSGQERFKALIPMYIRSAIVCIACDLSKPFERCCEEIEYFRQMMANNQIQPSPIIIGTKLDVQLCSDQLTQFCLQNKFRYVAVSAAANINLDKLKRLFIQLAGGLQLFDLPLKAFPKRLKPFKMRCFGLDDDLTVFQSCFYEDNGEFTMTTENWQIELENGFDVYVFQTKAEPEKAQKAKVLLKISPIHSVKRQEEVAKHQKPVFFIEKASDIAEVFERI</sequence>
<dbReference type="EMBL" id="GDID01003257">
    <property type="protein sequence ID" value="JAP93349.1"/>
    <property type="molecule type" value="Transcribed_RNA"/>
</dbReference>
<dbReference type="CDD" id="cd00154">
    <property type="entry name" value="Rab"/>
    <property type="match status" value="1"/>
</dbReference>
<dbReference type="SMART" id="SM00174">
    <property type="entry name" value="RHO"/>
    <property type="match status" value="1"/>
</dbReference>
<evidence type="ECO:0000256" key="1">
    <source>
        <dbReference type="ARBA" id="ARBA00006270"/>
    </source>
</evidence>
<dbReference type="GO" id="GO:0003924">
    <property type="term" value="F:GTPase activity"/>
    <property type="evidence" value="ECO:0007669"/>
    <property type="project" value="InterPro"/>
</dbReference>